<keyword evidence="9" id="KW-1185">Reference proteome</keyword>
<dbReference type="InterPro" id="IPR003439">
    <property type="entry name" value="ABC_transporter-like_ATP-bd"/>
</dbReference>
<evidence type="ECO:0000259" key="7">
    <source>
        <dbReference type="PROSITE" id="PS50893"/>
    </source>
</evidence>
<dbReference type="InterPro" id="IPR052156">
    <property type="entry name" value="BCAA_Transport_ATP-bd_LivF"/>
</dbReference>
<name>A0ABS0AL79_9GAMM</name>
<sequence>MNATLSTPAAPRGEQRARAFDDGAAPGERADGGTGPIAKGGAPLLDLRGIRTGYGRIEALHGLDVAIHPGETVALVGANGAGKSTLLRVISGLQPLTAGTVTFDGDNLNRRKAADRVHRGIVQVPEGRQVFAGLSVEDNLMLGAFSRRRDKGLADDLEAMYQRFPILKEKRRLHAGNLSGGQQQMLAMGRALMAKPRLLLLDEPSMGLAPLIIEEIFGIITELKREGITIFVVEQNASEALAIADRGYVLETGDIVATGSGETLLNDESVKAAYLGG</sequence>
<evidence type="ECO:0000313" key="8">
    <source>
        <dbReference type="EMBL" id="MBF5054780.1"/>
    </source>
</evidence>
<dbReference type="PROSITE" id="PS00211">
    <property type="entry name" value="ABC_TRANSPORTER_1"/>
    <property type="match status" value="1"/>
</dbReference>
<reference evidence="8 9" key="1">
    <citation type="submission" date="2012-09" db="EMBL/GenBank/DDBJ databases">
        <title>Genome Sequence of alkane-degrading Bacterium Alcanivorax sp. 521-1.</title>
        <authorList>
            <person name="Lai Q."/>
            <person name="Shao Z."/>
        </authorList>
    </citation>
    <scope>NUCLEOTIDE SEQUENCE [LARGE SCALE GENOMIC DNA]</scope>
    <source>
        <strain evidence="8 9">521-1</strain>
    </source>
</reference>
<proteinExistence type="inferred from homology"/>
<dbReference type="Pfam" id="PF00005">
    <property type="entry name" value="ABC_tran"/>
    <property type="match status" value="1"/>
</dbReference>
<dbReference type="InterPro" id="IPR027417">
    <property type="entry name" value="P-loop_NTPase"/>
</dbReference>
<comment type="similarity">
    <text evidence="1">Belongs to the ABC transporter superfamily.</text>
</comment>
<evidence type="ECO:0000256" key="3">
    <source>
        <dbReference type="ARBA" id="ARBA00022741"/>
    </source>
</evidence>
<keyword evidence="2" id="KW-0813">Transport</keyword>
<organism evidence="8 9">
    <name type="scientific">Alloalcanivorax profundimaris</name>
    <dbReference type="NCBI Taxonomy" id="2735259"/>
    <lineage>
        <taxon>Bacteria</taxon>
        <taxon>Pseudomonadati</taxon>
        <taxon>Pseudomonadota</taxon>
        <taxon>Gammaproteobacteria</taxon>
        <taxon>Oceanospirillales</taxon>
        <taxon>Alcanivoracaceae</taxon>
        <taxon>Alloalcanivorax</taxon>
    </lineage>
</organism>
<dbReference type="PROSITE" id="PS50893">
    <property type="entry name" value="ABC_TRANSPORTER_2"/>
    <property type="match status" value="1"/>
</dbReference>
<keyword evidence="5" id="KW-0029">Amino-acid transport</keyword>
<evidence type="ECO:0000256" key="4">
    <source>
        <dbReference type="ARBA" id="ARBA00022840"/>
    </source>
</evidence>
<dbReference type="Gene3D" id="3.40.50.300">
    <property type="entry name" value="P-loop containing nucleotide triphosphate hydrolases"/>
    <property type="match status" value="1"/>
</dbReference>
<feature type="domain" description="ABC transporter" evidence="7">
    <location>
        <begin position="45"/>
        <end position="277"/>
    </location>
</feature>
<dbReference type="PANTHER" id="PTHR43820:SF4">
    <property type="entry name" value="HIGH-AFFINITY BRANCHED-CHAIN AMINO ACID TRANSPORT ATP-BINDING PROTEIN LIVF"/>
    <property type="match status" value="1"/>
</dbReference>
<dbReference type="InterPro" id="IPR017871">
    <property type="entry name" value="ABC_transporter-like_CS"/>
</dbReference>
<evidence type="ECO:0000256" key="2">
    <source>
        <dbReference type="ARBA" id="ARBA00022448"/>
    </source>
</evidence>
<dbReference type="GO" id="GO:0005524">
    <property type="term" value="F:ATP binding"/>
    <property type="evidence" value="ECO:0007669"/>
    <property type="project" value="UniProtKB-KW"/>
</dbReference>
<dbReference type="InterPro" id="IPR003593">
    <property type="entry name" value="AAA+_ATPase"/>
</dbReference>
<gene>
    <name evidence="8" type="ORF">Y5W_00074</name>
</gene>
<keyword evidence="3" id="KW-0547">Nucleotide-binding</keyword>
<dbReference type="Proteomes" id="UP000662703">
    <property type="component" value="Unassembled WGS sequence"/>
</dbReference>
<evidence type="ECO:0000256" key="1">
    <source>
        <dbReference type="ARBA" id="ARBA00005417"/>
    </source>
</evidence>
<dbReference type="SUPFAM" id="SSF52540">
    <property type="entry name" value="P-loop containing nucleoside triphosphate hydrolases"/>
    <property type="match status" value="1"/>
</dbReference>
<evidence type="ECO:0000256" key="5">
    <source>
        <dbReference type="ARBA" id="ARBA00022970"/>
    </source>
</evidence>
<evidence type="ECO:0000256" key="6">
    <source>
        <dbReference type="SAM" id="MobiDB-lite"/>
    </source>
</evidence>
<accession>A0ABS0AL79</accession>
<dbReference type="CDD" id="cd03224">
    <property type="entry name" value="ABC_TM1139_LivF_branched"/>
    <property type="match status" value="1"/>
</dbReference>
<dbReference type="EMBL" id="ARXX01000001">
    <property type="protein sequence ID" value="MBF5054780.1"/>
    <property type="molecule type" value="Genomic_DNA"/>
</dbReference>
<dbReference type="PANTHER" id="PTHR43820">
    <property type="entry name" value="HIGH-AFFINITY BRANCHED-CHAIN AMINO ACID TRANSPORT ATP-BINDING PROTEIN LIVF"/>
    <property type="match status" value="1"/>
</dbReference>
<dbReference type="SMART" id="SM00382">
    <property type="entry name" value="AAA"/>
    <property type="match status" value="1"/>
</dbReference>
<feature type="region of interest" description="Disordered" evidence="6">
    <location>
        <begin position="1"/>
        <end position="37"/>
    </location>
</feature>
<comment type="caution">
    <text evidence="8">The sequence shown here is derived from an EMBL/GenBank/DDBJ whole genome shotgun (WGS) entry which is preliminary data.</text>
</comment>
<evidence type="ECO:0000313" key="9">
    <source>
        <dbReference type="Proteomes" id="UP000662703"/>
    </source>
</evidence>
<protein>
    <submittedName>
        <fullName evidence="8">Branched-chain amino acid ABC transporter ATP-binding protein</fullName>
    </submittedName>
</protein>
<keyword evidence="4 8" id="KW-0067">ATP-binding</keyword>